<proteinExistence type="predicted"/>
<gene>
    <name evidence="1" type="ORF">PF001_g31129</name>
</gene>
<comment type="caution">
    <text evidence="1">The sequence shown here is derived from an EMBL/GenBank/DDBJ whole genome shotgun (WGS) entry which is preliminary data.</text>
</comment>
<name>A0A6A4B007_9STRA</name>
<accession>A0A6A4B007</accession>
<dbReference type="EMBL" id="QXGE01006645">
    <property type="protein sequence ID" value="KAE9264836.1"/>
    <property type="molecule type" value="Genomic_DNA"/>
</dbReference>
<protein>
    <submittedName>
        <fullName evidence="1">Uncharacterized protein</fullName>
    </submittedName>
</protein>
<evidence type="ECO:0000313" key="1">
    <source>
        <dbReference type="EMBL" id="KAE9264836.1"/>
    </source>
</evidence>
<dbReference type="Proteomes" id="UP000437068">
    <property type="component" value="Unassembled WGS sequence"/>
</dbReference>
<organism evidence="1 2">
    <name type="scientific">Phytophthora fragariae</name>
    <dbReference type="NCBI Taxonomy" id="53985"/>
    <lineage>
        <taxon>Eukaryota</taxon>
        <taxon>Sar</taxon>
        <taxon>Stramenopiles</taxon>
        <taxon>Oomycota</taxon>
        <taxon>Peronosporomycetes</taxon>
        <taxon>Peronosporales</taxon>
        <taxon>Peronosporaceae</taxon>
        <taxon>Phytophthora</taxon>
    </lineage>
</organism>
<evidence type="ECO:0000313" key="2">
    <source>
        <dbReference type="Proteomes" id="UP000437068"/>
    </source>
</evidence>
<dbReference type="AlphaFoldDB" id="A0A6A4B007"/>
<sequence length="68" mass="7714">MSGNKRDKSKKRAPLSRLNARISFSGRMFSIGRARCDVNSMRTVNAWLCWLSLGPTAPTIRKLYVRSV</sequence>
<reference evidence="1 2" key="1">
    <citation type="submission" date="2018-08" db="EMBL/GenBank/DDBJ databases">
        <title>Genomic investigation of the strawberry pathogen Phytophthora fragariae indicates pathogenicity is determined by transcriptional variation in three key races.</title>
        <authorList>
            <person name="Adams T.M."/>
            <person name="Armitage A.D."/>
            <person name="Sobczyk M.K."/>
            <person name="Bates H.J."/>
            <person name="Dunwell J.M."/>
            <person name="Nellist C.F."/>
            <person name="Harrison R.J."/>
        </authorList>
    </citation>
    <scope>NUCLEOTIDE SEQUENCE [LARGE SCALE GENOMIC DNA]</scope>
    <source>
        <strain evidence="1 2">A4</strain>
    </source>
</reference>